<name>A0A5F8GA80_MONDO</name>
<evidence type="ECO:0000256" key="7">
    <source>
        <dbReference type="RuleBase" id="RU363021"/>
    </source>
</evidence>
<dbReference type="Pfam" id="PF09769">
    <property type="entry name" value="ApoO"/>
    <property type="match status" value="1"/>
</dbReference>
<dbReference type="AlphaFoldDB" id="A0A5F8GA80"/>
<keyword evidence="6" id="KW-0472">Membrane</keyword>
<dbReference type="Ensembl" id="ENSMODT00000075802.1">
    <property type="protein sequence ID" value="ENSMODP00000044304.1"/>
    <property type="gene ID" value="ENSMODG00000014330.4"/>
</dbReference>
<dbReference type="InterPro" id="IPR019166">
    <property type="entry name" value="MIC26/MIC27"/>
</dbReference>
<feature type="region of interest" description="Disordered" evidence="8">
    <location>
        <begin position="294"/>
        <end position="325"/>
    </location>
</feature>
<dbReference type="PANTHER" id="PTHR14564">
    <property type="entry name" value="MICOS COMPLEX SUBUNIT MIC26 / MIC27 FAMILY MEMBER"/>
    <property type="match status" value="1"/>
</dbReference>
<organism evidence="9 10">
    <name type="scientific">Monodelphis domestica</name>
    <name type="common">Gray short-tailed opossum</name>
    <dbReference type="NCBI Taxonomy" id="13616"/>
    <lineage>
        <taxon>Eukaryota</taxon>
        <taxon>Metazoa</taxon>
        <taxon>Chordata</taxon>
        <taxon>Craniata</taxon>
        <taxon>Vertebrata</taxon>
        <taxon>Euteleostomi</taxon>
        <taxon>Mammalia</taxon>
        <taxon>Metatheria</taxon>
        <taxon>Didelphimorphia</taxon>
        <taxon>Didelphidae</taxon>
        <taxon>Monodelphis</taxon>
    </lineage>
</organism>
<dbReference type="FunCoup" id="A0A5F8GA80">
    <property type="interactions" value="522"/>
</dbReference>
<dbReference type="GO" id="GO:0042407">
    <property type="term" value="P:cristae formation"/>
    <property type="evidence" value="ECO:0000318"/>
    <property type="project" value="GO_Central"/>
</dbReference>
<keyword evidence="7" id="KW-0999">Mitochondrion inner membrane</keyword>
<proteinExistence type="inferred from homology"/>
<comment type="subunit">
    <text evidence="7">Component of the mitochondrial contact site and cristae organizing system (MICOS) complex.</text>
</comment>
<evidence type="ECO:0000256" key="3">
    <source>
        <dbReference type="ARBA" id="ARBA00022692"/>
    </source>
</evidence>
<keyword evidence="3" id="KW-0812">Transmembrane</keyword>
<dbReference type="Bgee" id="ENSMODG00000014330">
    <property type="expression patterns" value="Expressed in extraembryonic membrane and 20 other cell types or tissues"/>
</dbReference>
<dbReference type="STRING" id="13616.ENSMODP00000044304"/>
<evidence type="ECO:0000256" key="1">
    <source>
        <dbReference type="ARBA" id="ARBA00004325"/>
    </source>
</evidence>
<keyword evidence="10" id="KW-1185">Reference proteome</keyword>
<dbReference type="OMA" id="QVTKWAA"/>
<keyword evidence="4" id="KW-1133">Transmembrane helix</keyword>
<sequence>MQRKKSDSSDGLQELYRSLEKISLSAFGKHRPSTKQEFRRSFVKRCNDPFINQKLHHIRALKSTLKMKKLAAITAFASLNVYAITEEETPQKPLQPSQLPIYNAPSLHSKYIEEQPGRLQTGIASIRTTAWHYVGWCKGIYVWMKNGIMDTVQFGKDTYVYLKNPPQDFLPKVGVITASGLLGLISSKNGSKFKKIAYPLGLTTLGASVCYPAQAIVITKVTGEKAHATSQQIYEVLGSWWTENYTQKGAELKEETELRREIRLETPTKMAATGSSTSAFSVEVARKLEPSSAGAVTATQFKADPKLMDHGQSNPEDVDMYSTRS</sequence>
<evidence type="ECO:0000256" key="8">
    <source>
        <dbReference type="SAM" id="MobiDB-lite"/>
    </source>
</evidence>
<dbReference type="Proteomes" id="UP000002280">
    <property type="component" value="Chromosome X"/>
</dbReference>
<evidence type="ECO:0000256" key="6">
    <source>
        <dbReference type="ARBA" id="ARBA00023136"/>
    </source>
</evidence>
<evidence type="ECO:0000256" key="4">
    <source>
        <dbReference type="ARBA" id="ARBA00022989"/>
    </source>
</evidence>
<comment type="similarity">
    <text evidence="2">Belongs to the apolipoprotein O/MICOS complex subunit Mic27 family.</text>
</comment>
<dbReference type="GeneTree" id="ENSGT00530000063666"/>
<reference evidence="9 10" key="1">
    <citation type="journal article" date="2007" name="Nature">
        <title>Genome of the marsupial Monodelphis domestica reveals innovation in non-coding sequences.</title>
        <authorList>
            <person name="Mikkelsen T.S."/>
            <person name="Wakefield M.J."/>
            <person name="Aken B."/>
            <person name="Amemiya C.T."/>
            <person name="Chang J.L."/>
            <person name="Duke S."/>
            <person name="Garber M."/>
            <person name="Gentles A.J."/>
            <person name="Goodstadt L."/>
            <person name="Heger A."/>
            <person name="Jurka J."/>
            <person name="Kamal M."/>
            <person name="Mauceli E."/>
            <person name="Searle S.M."/>
            <person name="Sharpe T."/>
            <person name="Baker M.L."/>
            <person name="Batzer M.A."/>
            <person name="Benos P.V."/>
            <person name="Belov K."/>
            <person name="Clamp M."/>
            <person name="Cook A."/>
            <person name="Cuff J."/>
            <person name="Das R."/>
            <person name="Davidow L."/>
            <person name="Deakin J.E."/>
            <person name="Fazzari M.J."/>
            <person name="Glass J.L."/>
            <person name="Grabherr M."/>
            <person name="Greally J.M."/>
            <person name="Gu W."/>
            <person name="Hore T.A."/>
            <person name="Huttley G.A."/>
            <person name="Kleber M."/>
            <person name="Jirtle R.L."/>
            <person name="Koina E."/>
            <person name="Lee J.T."/>
            <person name="Mahony S."/>
            <person name="Marra M.A."/>
            <person name="Miller R.D."/>
            <person name="Nicholls R.D."/>
            <person name="Oda M."/>
            <person name="Papenfuss A.T."/>
            <person name="Parra Z.E."/>
            <person name="Pollock D.D."/>
            <person name="Ray D.A."/>
            <person name="Schein J.E."/>
            <person name="Speed T.P."/>
            <person name="Thompson K."/>
            <person name="VandeBerg J.L."/>
            <person name="Wade C.M."/>
            <person name="Walker J.A."/>
            <person name="Waters P.D."/>
            <person name="Webber C."/>
            <person name="Weidman J.R."/>
            <person name="Xie X."/>
            <person name="Zody M.C."/>
            <person name="Baldwin J."/>
            <person name="Abdouelleil A."/>
            <person name="Abdulkadir J."/>
            <person name="Abebe A."/>
            <person name="Abera B."/>
            <person name="Abreu J."/>
            <person name="Acer S.C."/>
            <person name="Aftuck L."/>
            <person name="Alexander A."/>
            <person name="An P."/>
            <person name="Anderson E."/>
            <person name="Anderson S."/>
            <person name="Arachi H."/>
            <person name="Azer M."/>
            <person name="Bachantsang P."/>
            <person name="Barry A."/>
            <person name="Bayul T."/>
            <person name="Berlin A."/>
            <person name="Bessette D."/>
            <person name="Bloom T."/>
            <person name="Bloom T."/>
            <person name="Boguslavskiy L."/>
            <person name="Bonnet C."/>
            <person name="Boukhgalter B."/>
            <person name="Bourzgui I."/>
            <person name="Brown A."/>
            <person name="Cahill P."/>
            <person name="Channer S."/>
            <person name="Cheshatsang Y."/>
            <person name="Chuda L."/>
            <person name="Citroen M."/>
            <person name="Collymore A."/>
            <person name="Cooke P."/>
            <person name="Costello M."/>
            <person name="D'Aco K."/>
            <person name="Daza R."/>
            <person name="De Haan G."/>
            <person name="DeGray S."/>
            <person name="DeMaso C."/>
            <person name="Dhargay N."/>
            <person name="Dooley K."/>
            <person name="Dooley E."/>
            <person name="Doricent M."/>
            <person name="Dorje P."/>
            <person name="Dorjee K."/>
            <person name="Dupes A."/>
            <person name="Elong R."/>
            <person name="Falk J."/>
            <person name="Farina A."/>
            <person name="Faro S."/>
            <person name="Ferguson D."/>
            <person name="Fisher S."/>
            <person name="Foley C.D."/>
            <person name="Franke A."/>
            <person name="Friedrich D."/>
            <person name="Gadbois L."/>
            <person name="Gearin G."/>
            <person name="Gearin C.R."/>
            <person name="Giannoukos G."/>
            <person name="Goode T."/>
            <person name="Graham J."/>
            <person name="Grandbois E."/>
            <person name="Grewal S."/>
            <person name="Gyaltsen K."/>
            <person name="Hafez N."/>
            <person name="Hagos B."/>
            <person name="Hall J."/>
            <person name="Henson C."/>
            <person name="Hollinger A."/>
            <person name="Honan T."/>
            <person name="Huard M.D."/>
            <person name="Hughes L."/>
            <person name="Hurhula B."/>
            <person name="Husby M.E."/>
            <person name="Kamat A."/>
            <person name="Kanga B."/>
            <person name="Kashin S."/>
            <person name="Khazanovich D."/>
            <person name="Kisner P."/>
            <person name="Lance K."/>
            <person name="Lara M."/>
            <person name="Lee W."/>
            <person name="Lennon N."/>
            <person name="Letendre F."/>
            <person name="LeVine R."/>
            <person name="Lipovsky A."/>
            <person name="Liu X."/>
            <person name="Liu J."/>
            <person name="Liu S."/>
            <person name="Lokyitsang T."/>
            <person name="Lokyitsang Y."/>
            <person name="Lubonja R."/>
            <person name="Lui A."/>
            <person name="MacDonald P."/>
            <person name="Magnisalis V."/>
            <person name="Maru K."/>
            <person name="Matthews C."/>
            <person name="McCusker W."/>
            <person name="McDonough S."/>
            <person name="Mehta T."/>
            <person name="Meldrim J."/>
            <person name="Meneus L."/>
            <person name="Mihai O."/>
            <person name="Mihalev A."/>
            <person name="Mihova T."/>
            <person name="Mittelman R."/>
            <person name="Mlenga V."/>
            <person name="Montmayeur A."/>
            <person name="Mulrain L."/>
            <person name="Navidi A."/>
            <person name="Naylor J."/>
            <person name="Negash T."/>
            <person name="Nguyen T."/>
            <person name="Nguyen N."/>
            <person name="Nicol R."/>
            <person name="Norbu C."/>
            <person name="Norbu N."/>
            <person name="Novod N."/>
            <person name="O'Neill B."/>
            <person name="Osman S."/>
            <person name="Markiewicz E."/>
            <person name="Oyono O.L."/>
            <person name="Patti C."/>
            <person name="Phunkhang P."/>
            <person name="Pierre F."/>
            <person name="Priest M."/>
            <person name="Raghuraman S."/>
            <person name="Rege F."/>
            <person name="Reyes R."/>
            <person name="Rise C."/>
            <person name="Rogov P."/>
            <person name="Ross K."/>
            <person name="Ryan E."/>
            <person name="Settipalli S."/>
            <person name="Shea T."/>
            <person name="Sherpa N."/>
            <person name="Shi L."/>
            <person name="Shih D."/>
            <person name="Sparrow T."/>
            <person name="Spaulding J."/>
            <person name="Stalker J."/>
            <person name="Stange-Thomann N."/>
            <person name="Stavropoulos S."/>
            <person name="Stone C."/>
            <person name="Strader C."/>
            <person name="Tesfaye S."/>
            <person name="Thomson T."/>
            <person name="Thoulutsang Y."/>
            <person name="Thoulutsang D."/>
            <person name="Topham K."/>
            <person name="Topping I."/>
            <person name="Tsamla T."/>
            <person name="Vassiliev H."/>
            <person name="Vo A."/>
            <person name="Wangchuk T."/>
            <person name="Wangdi T."/>
            <person name="Weiand M."/>
            <person name="Wilkinson J."/>
            <person name="Wilson A."/>
            <person name="Yadav S."/>
            <person name="Young G."/>
            <person name="Yu Q."/>
            <person name="Zembek L."/>
            <person name="Zhong D."/>
            <person name="Zimmer A."/>
            <person name="Zwirko Z."/>
            <person name="Jaffe D.B."/>
            <person name="Alvarez P."/>
            <person name="Brockman W."/>
            <person name="Butler J."/>
            <person name="Chin C."/>
            <person name="Gnerre S."/>
            <person name="MacCallum I."/>
            <person name="Graves J.A."/>
            <person name="Ponting C.P."/>
            <person name="Breen M."/>
            <person name="Samollow P.B."/>
            <person name="Lander E.S."/>
            <person name="Lindblad-Toh K."/>
        </authorList>
    </citation>
    <scope>NUCLEOTIDE SEQUENCE [LARGE SCALE GENOMIC DNA]</scope>
</reference>
<comment type="subcellular location">
    <subcellularLocation>
        <location evidence="7">Mitochondrion inner membrane</location>
    </subcellularLocation>
    <subcellularLocation>
        <location evidence="1">Mitochondrion membrane</location>
    </subcellularLocation>
</comment>
<gene>
    <name evidence="9" type="primary">APOOL</name>
</gene>
<accession>A0A5F8GA80</accession>
<dbReference type="InterPro" id="IPR033182">
    <property type="entry name" value="MIC26/MIC27_animal"/>
</dbReference>
<evidence type="ECO:0000313" key="10">
    <source>
        <dbReference type="Proteomes" id="UP000002280"/>
    </source>
</evidence>
<keyword evidence="5 7" id="KW-0496">Mitochondrion</keyword>
<dbReference type="GO" id="GO:0061617">
    <property type="term" value="C:MICOS complex"/>
    <property type="evidence" value="ECO:0000318"/>
    <property type="project" value="GO_Central"/>
</dbReference>
<evidence type="ECO:0000313" key="9">
    <source>
        <dbReference type="Ensembl" id="ENSMODP00000044304.1"/>
    </source>
</evidence>
<protein>
    <recommendedName>
        <fullName evidence="7">MICOS complex subunit</fullName>
    </recommendedName>
</protein>
<dbReference type="InParanoid" id="A0A5F8GA80"/>
<evidence type="ECO:0000256" key="2">
    <source>
        <dbReference type="ARBA" id="ARBA00010904"/>
    </source>
</evidence>
<evidence type="ECO:0000256" key="5">
    <source>
        <dbReference type="ARBA" id="ARBA00023128"/>
    </source>
</evidence>
<reference evidence="9" key="3">
    <citation type="submission" date="2025-09" db="UniProtKB">
        <authorList>
            <consortium name="Ensembl"/>
        </authorList>
    </citation>
    <scope>IDENTIFICATION</scope>
</reference>
<comment type="function">
    <text evidence="7">Component of the MICOS complex, a large protein complex of the mitochondrial inner membrane that plays crucial roles in the maintenance of crista junctions, inner membrane architecture, and formation of contact sites to the outer membrane.</text>
</comment>
<reference evidence="9" key="2">
    <citation type="submission" date="2025-08" db="UniProtKB">
        <authorList>
            <consortium name="Ensembl"/>
        </authorList>
    </citation>
    <scope>IDENTIFICATION</scope>
</reference>